<dbReference type="AlphaFoldDB" id="A0A1V4H1A9"/>
<gene>
    <name evidence="1" type="ORF">B5J94_03550</name>
    <name evidence="2" type="ORF">NCTC7911_02569</name>
</gene>
<protein>
    <submittedName>
        <fullName evidence="2">Domain of uncharacterized function (DUF1877)</fullName>
    </submittedName>
</protein>
<dbReference type="Pfam" id="PF08974">
    <property type="entry name" value="DUF1877"/>
    <property type="match status" value="1"/>
</dbReference>
<evidence type="ECO:0000313" key="4">
    <source>
        <dbReference type="Proteomes" id="UP000254107"/>
    </source>
</evidence>
<dbReference type="SUPFAM" id="SSF111069">
    <property type="entry name" value="Hypothetical protein yfbM"/>
    <property type="match status" value="1"/>
</dbReference>
<dbReference type="Proteomes" id="UP000254107">
    <property type="component" value="Unassembled WGS sequence"/>
</dbReference>
<reference evidence="2 4" key="3">
    <citation type="submission" date="2018-06" db="EMBL/GenBank/DDBJ databases">
        <authorList>
            <consortium name="Pathogen Informatics"/>
            <person name="Doyle S."/>
        </authorList>
    </citation>
    <scope>NUCLEOTIDE SEQUENCE [LARGE SCALE GENOMIC DNA]</scope>
    <source>
        <strain evidence="2 4">NCTC7911</strain>
    </source>
</reference>
<keyword evidence="4" id="KW-1185">Reference proteome</keyword>
<accession>A0A1V4H1A9</accession>
<reference evidence="3" key="1">
    <citation type="submission" date="2017-03" db="EMBL/GenBank/DDBJ databases">
        <title>Draft genome sequence of Moraxella equi CCUG 4950T type strain.</title>
        <authorList>
            <person name="Salva-Serra F."/>
            <person name="Engstrom-Jakobsson H."/>
            <person name="Thorell K."/>
            <person name="Jaen-Luchoro D."/>
            <person name="Gonzales-Siles L."/>
            <person name="Karlsson R."/>
            <person name="Yazdan S."/>
            <person name="Boulund F."/>
            <person name="Johnning A."/>
            <person name="Engstrand L."/>
            <person name="Kristiansson E."/>
            <person name="Moore E."/>
        </authorList>
    </citation>
    <scope>NUCLEOTIDE SEQUENCE [LARGE SCALE GENOMIC DNA]</scope>
    <source>
        <strain evidence="3">CCUG 4441</strain>
    </source>
</reference>
<dbReference type="EMBL" id="UGQC01000001">
    <property type="protein sequence ID" value="STZ01148.1"/>
    <property type="molecule type" value="Genomic_DNA"/>
</dbReference>
<organism evidence="1 3">
    <name type="scientific">Moraxella lacunata</name>
    <dbReference type="NCBI Taxonomy" id="477"/>
    <lineage>
        <taxon>Bacteria</taxon>
        <taxon>Pseudomonadati</taxon>
        <taxon>Pseudomonadota</taxon>
        <taxon>Gammaproteobacteria</taxon>
        <taxon>Moraxellales</taxon>
        <taxon>Moraxellaceae</taxon>
        <taxon>Moraxella</taxon>
    </lineage>
</organism>
<evidence type="ECO:0000313" key="2">
    <source>
        <dbReference type="EMBL" id="STZ01148.1"/>
    </source>
</evidence>
<dbReference type="InterPro" id="IPR015068">
    <property type="entry name" value="DUF1877"/>
</dbReference>
<dbReference type="Proteomes" id="UP000191025">
    <property type="component" value="Unassembled WGS sequence"/>
</dbReference>
<dbReference type="EMBL" id="MXAN01000016">
    <property type="protein sequence ID" value="OPH38408.1"/>
    <property type="molecule type" value="Genomic_DNA"/>
</dbReference>
<reference evidence="1" key="2">
    <citation type="submission" date="2017-03" db="EMBL/GenBank/DDBJ databases">
        <authorList>
            <person name="Afonso C.L."/>
            <person name="Miller P.J."/>
            <person name="Scott M.A."/>
            <person name="Spackman E."/>
            <person name="Goraichik I."/>
            <person name="Dimitrov K.M."/>
            <person name="Suarez D.L."/>
            <person name="Swayne D.E."/>
        </authorList>
    </citation>
    <scope>NUCLEOTIDE SEQUENCE</scope>
    <source>
        <strain evidence="1">CCUG 4441</strain>
    </source>
</reference>
<dbReference type="InterPro" id="IPR035944">
    <property type="entry name" value="YfbM-like_sf"/>
</dbReference>
<evidence type="ECO:0000313" key="1">
    <source>
        <dbReference type="EMBL" id="OPH38408.1"/>
    </source>
</evidence>
<name>A0A1V4H1A9_MORLA</name>
<sequence length="154" mass="18047">MGITVSYRAMTQADFDRVLNGDVISMDVQIDELNLAKSHYGLHKILTGKDIDLVDKNNPLSIAILGWNDETDENGDWYWENCGWWEIWVGNGYNDKQAVKEISNAMNVVDFDKAFDKIDYGSNYKELYRNYFKYLKDFYQMCADNDYAVEVDFW</sequence>
<dbReference type="GeneID" id="302271072"/>
<evidence type="ECO:0000313" key="3">
    <source>
        <dbReference type="Proteomes" id="UP000191025"/>
    </source>
</evidence>
<dbReference type="Gene3D" id="3.40.1760.10">
    <property type="entry name" value="YfbM-like super family"/>
    <property type="match status" value="1"/>
</dbReference>
<dbReference type="RefSeq" id="WP_062500852.1">
    <property type="nucleotide sequence ID" value="NZ_MXAN01000016.1"/>
</dbReference>
<proteinExistence type="predicted"/>